<organism evidence="3 4">
    <name type="scientific">Calocera viscosa (strain TUFC12733)</name>
    <dbReference type="NCBI Taxonomy" id="1330018"/>
    <lineage>
        <taxon>Eukaryota</taxon>
        <taxon>Fungi</taxon>
        <taxon>Dikarya</taxon>
        <taxon>Basidiomycota</taxon>
        <taxon>Agaricomycotina</taxon>
        <taxon>Dacrymycetes</taxon>
        <taxon>Dacrymycetales</taxon>
        <taxon>Dacrymycetaceae</taxon>
        <taxon>Calocera</taxon>
    </lineage>
</organism>
<dbReference type="SUPFAM" id="SSF53383">
    <property type="entry name" value="PLP-dependent transferases"/>
    <property type="match status" value="1"/>
</dbReference>
<dbReference type="Gene3D" id="3.90.1150.10">
    <property type="entry name" value="Aspartate Aminotransferase, domain 1"/>
    <property type="match status" value="1"/>
</dbReference>
<dbReference type="InterPro" id="IPR015422">
    <property type="entry name" value="PyrdxlP-dep_Trfase_small"/>
</dbReference>
<dbReference type="InterPro" id="IPR000192">
    <property type="entry name" value="Aminotrans_V_dom"/>
</dbReference>
<dbReference type="InterPro" id="IPR015424">
    <property type="entry name" value="PyrdxlP-dep_Trfase"/>
</dbReference>
<proteinExistence type="predicted"/>
<feature type="domain" description="Aminotransferase class V" evidence="2">
    <location>
        <begin position="83"/>
        <end position="143"/>
    </location>
</feature>
<dbReference type="Proteomes" id="UP000076738">
    <property type="component" value="Unassembled WGS sequence"/>
</dbReference>
<evidence type="ECO:0000313" key="3">
    <source>
        <dbReference type="EMBL" id="KZO90109.1"/>
    </source>
</evidence>
<evidence type="ECO:0000259" key="2">
    <source>
        <dbReference type="Pfam" id="PF00266"/>
    </source>
</evidence>
<feature type="region of interest" description="Disordered" evidence="1">
    <location>
        <begin position="1"/>
        <end position="33"/>
    </location>
</feature>
<dbReference type="OrthoDB" id="2994030at2759"/>
<reference evidence="3 4" key="1">
    <citation type="journal article" date="2016" name="Mol. Biol. Evol.">
        <title>Comparative Genomics of Early-Diverging Mushroom-Forming Fungi Provides Insights into the Origins of Lignocellulose Decay Capabilities.</title>
        <authorList>
            <person name="Nagy L.G."/>
            <person name="Riley R."/>
            <person name="Tritt A."/>
            <person name="Adam C."/>
            <person name="Daum C."/>
            <person name="Floudas D."/>
            <person name="Sun H."/>
            <person name="Yadav J.S."/>
            <person name="Pangilinan J."/>
            <person name="Larsson K.H."/>
            <person name="Matsuura K."/>
            <person name="Barry K."/>
            <person name="Labutti K."/>
            <person name="Kuo R."/>
            <person name="Ohm R.A."/>
            <person name="Bhattacharya S.S."/>
            <person name="Shirouzu T."/>
            <person name="Yoshinaga Y."/>
            <person name="Martin F.M."/>
            <person name="Grigoriev I.V."/>
            <person name="Hibbett D.S."/>
        </authorList>
    </citation>
    <scope>NUCLEOTIDE SEQUENCE [LARGE SCALE GENOMIC DNA]</scope>
    <source>
        <strain evidence="3 4">TUFC12733</strain>
    </source>
</reference>
<accession>A0A167G2N1</accession>
<sequence length="152" mass="16420">MSCDGGGATRESSERVTRGSIDPTHGSGLQGSPHSVDQELVVYLTSEASYKKAVRIVGYEGSDSLKRAPTISFIVVGEDGLSKKIQSKEVVAAFDKKGNMGIRWGHFYAFRLCSALMGESSAADGVVRVSFVHYNTVEEVDRLIAVFEEVLV</sequence>
<dbReference type="AlphaFoldDB" id="A0A167G2N1"/>
<dbReference type="PANTHER" id="PTHR43586">
    <property type="entry name" value="CYSTEINE DESULFURASE"/>
    <property type="match status" value="1"/>
</dbReference>
<evidence type="ECO:0000256" key="1">
    <source>
        <dbReference type="SAM" id="MobiDB-lite"/>
    </source>
</evidence>
<name>A0A167G2N1_CALVF</name>
<dbReference type="EMBL" id="KV417352">
    <property type="protein sequence ID" value="KZO90109.1"/>
    <property type="molecule type" value="Genomic_DNA"/>
</dbReference>
<keyword evidence="4" id="KW-1185">Reference proteome</keyword>
<gene>
    <name evidence="3" type="ORF">CALVIDRAFT_603208</name>
</gene>
<protein>
    <recommendedName>
        <fullName evidence="2">Aminotransferase class V domain-containing protein</fullName>
    </recommendedName>
</protein>
<dbReference type="Pfam" id="PF00266">
    <property type="entry name" value="Aminotran_5"/>
    <property type="match status" value="1"/>
</dbReference>
<evidence type="ECO:0000313" key="4">
    <source>
        <dbReference type="Proteomes" id="UP000076738"/>
    </source>
</evidence>
<dbReference type="PANTHER" id="PTHR43586:SF21">
    <property type="entry name" value="PYRIDOXAL PHOSPHATE (PLP)-DEPENDENT ASPARTATE AMINOTRANSFERASE SUPERFAMILY"/>
    <property type="match status" value="1"/>
</dbReference>
<dbReference type="STRING" id="1330018.A0A167G2N1"/>